<dbReference type="EMBL" id="JH658035">
    <property type="protein sequence ID" value="EXM14995.1"/>
    <property type="molecule type" value="Genomic_DNA"/>
</dbReference>
<feature type="region of interest" description="Disordered" evidence="1">
    <location>
        <begin position="286"/>
        <end position="307"/>
    </location>
</feature>
<dbReference type="Proteomes" id="UP000030701">
    <property type="component" value="Unassembled WGS sequence"/>
</dbReference>
<dbReference type="AlphaFoldDB" id="X0M2V0"/>
<evidence type="ECO:0000256" key="1">
    <source>
        <dbReference type="SAM" id="MobiDB-lite"/>
    </source>
</evidence>
<evidence type="ECO:0008006" key="3">
    <source>
        <dbReference type="Google" id="ProtNLM"/>
    </source>
</evidence>
<feature type="compositionally biased region" description="Polar residues" evidence="1">
    <location>
        <begin position="1146"/>
        <end position="1156"/>
    </location>
</feature>
<feature type="region of interest" description="Disordered" evidence="1">
    <location>
        <begin position="121"/>
        <end position="140"/>
    </location>
</feature>
<dbReference type="HOGENOM" id="CLU_002714_0_0_1"/>
<dbReference type="InterPro" id="IPR029063">
    <property type="entry name" value="SAM-dependent_MTases_sf"/>
</dbReference>
<dbReference type="Gene3D" id="3.40.50.150">
    <property type="entry name" value="Vaccinia Virus protein VP39"/>
    <property type="match status" value="1"/>
</dbReference>
<dbReference type="SUPFAM" id="SSF53335">
    <property type="entry name" value="S-adenosyl-L-methionine-dependent methyltransferases"/>
    <property type="match status" value="1"/>
</dbReference>
<feature type="compositionally biased region" description="Pro residues" evidence="1">
    <location>
        <begin position="125"/>
        <end position="134"/>
    </location>
</feature>
<feature type="region of interest" description="Disordered" evidence="1">
    <location>
        <begin position="381"/>
        <end position="430"/>
    </location>
</feature>
<feature type="region of interest" description="Disordered" evidence="1">
    <location>
        <begin position="562"/>
        <end position="602"/>
    </location>
</feature>
<feature type="compositionally biased region" description="Polar residues" evidence="1">
    <location>
        <begin position="565"/>
        <end position="584"/>
    </location>
</feature>
<organism evidence="2">
    <name type="scientific">Fusarium oxysporum f. sp. vasinfectum 25433</name>
    <dbReference type="NCBI Taxonomy" id="1089449"/>
    <lineage>
        <taxon>Eukaryota</taxon>
        <taxon>Fungi</taxon>
        <taxon>Dikarya</taxon>
        <taxon>Ascomycota</taxon>
        <taxon>Pezizomycotina</taxon>
        <taxon>Sordariomycetes</taxon>
        <taxon>Hypocreomycetidae</taxon>
        <taxon>Hypocreales</taxon>
        <taxon>Nectriaceae</taxon>
        <taxon>Fusarium</taxon>
        <taxon>Fusarium oxysporum species complex</taxon>
    </lineage>
</organism>
<dbReference type="OrthoDB" id="5382952at2759"/>
<gene>
    <name evidence="2" type="ORF">FOTG_16616</name>
</gene>
<feature type="region of interest" description="Disordered" evidence="1">
    <location>
        <begin position="322"/>
        <end position="350"/>
    </location>
</feature>
<name>X0M2V0_FUSOX</name>
<feature type="compositionally biased region" description="Polar residues" evidence="1">
    <location>
        <begin position="700"/>
        <end position="715"/>
    </location>
</feature>
<feature type="compositionally biased region" description="Polar residues" evidence="1">
    <location>
        <begin position="452"/>
        <end position="462"/>
    </location>
</feature>
<feature type="region of interest" description="Disordered" evidence="1">
    <location>
        <begin position="1126"/>
        <end position="1157"/>
    </location>
</feature>
<feature type="compositionally biased region" description="Polar residues" evidence="1">
    <location>
        <begin position="381"/>
        <end position="398"/>
    </location>
</feature>
<sequence>MPQSGNDNGNSIRTYLEYYKAIQQIRRERRNPMIISNVLVHLNRVTTSIPVASQPPYHAAPLKRLQSPVLKESSVAQRAGGGFPNAVDAVTVDPRDHVAISESLSTSPSNSTVLEAAIKETKQLPPSPPSPPPRRPLKNLHEDTRSFNLVRKVLRPVLQSTSPRAVPPTRPSRDHALGIESQLFNPVLVIHSNLSLQSLLKIERRGGESAATAALSPPTPQYSYGGRTASTSQLPIKGELYAQPTAKATVESKNGKGLGPLRMTCTSSSKVATSSFSHFPFFSRKKHPSVTQDENNDKKKKTLQKGPVAGIGHKAYGLISASKGRSGSISNTTRNSPGSQATQEPRCRNDSFFEAGSTRWSLSKTRLSRIEILATEESRLGSSQSLAFSQDQPRNNLWPSPMLCTPDPAFAARRPSESSDSEGPTMKSTLAFRRPVHRLRSSLDDPLKLPQPINSSDYASSPMTSFDTHFELQREISHQAESSHPVPKKFVKRPRSPRRWNLFEASTPTQQPKQSDKASAIVKPVEKKSLAHYAIMDSSEQEDSESMDIQDVLRFAEVYGKSPSVGGTSDLSQGTPEMRSSTYSPVRPAAPAQPPRRESIEIETKPRLPVPQQTLMSKKPTVQPSLTSTTAGRRSRLPQVGRIPKVVYNHTKHVSSMGFPRPFRASMQLAPENLEAYDPESIAKGPSLSRPSTPVPALSTDGSTGGSPSNLSPRDSNLPALSRVEKEFLAFSPCKDSEGNIGTSSSSCSGIFAFSGSTAVIPQPNDSPAEDEVWNEYDDLVGEGAGKAVPSPTSSGGTLFHLETYESKLASTEKLLEISTVVFDEDGSRQFKAATISSTCSADMTECLRAAFQSHPSPSTPFSVSKFDSEYVDSNTNTEAPATGEVSRRSSRSSRKTRRSDGSSSLEDGSPLAQVNLRVGSLTVSKWLTFGHVLFSDVRHKLVPVDGPLKEHSTLVIDGLGNDDWSFYAAETYPAATFSNLSPRTPVPEELKSSSPSFPLSPLNHHQIQYASHLDKFPFAPHSFTAVVYRFPVAAPEAYYCSILTEARRVLKPDGFIELSILHVDLNNMGNRGRRTVRRLKERINEKTPDTSLGSTADLIVRLLGKVGFTTIKTARVGVPVASSITRSDSKAGNGKAATEKKKDQPSLSEMMSDNSPLADEGITKMVSRVGRWWYTQCYENAAENPSGKSIWSDKALLSESERLGTSLKLMVCCARAPLERITSV</sequence>
<feature type="compositionally biased region" description="Polar residues" evidence="1">
    <location>
        <begin position="323"/>
        <end position="343"/>
    </location>
</feature>
<feature type="region of interest" description="Disordered" evidence="1">
    <location>
        <begin position="873"/>
        <end position="910"/>
    </location>
</feature>
<accession>X0M2V0</accession>
<reference evidence="2" key="1">
    <citation type="submission" date="2011-11" db="EMBL/GenBank/DDBJ databases">
        <title>The Genome Sequence of Fusarium oxysporum Cotton.</title>
        <authorList>
            <consortium name="The Broad Institute Genome Sequencing Platform"/>
            <person name="Ma L.-J."/>
            <person name="Gale L.R."/>
            <person name="Schwartz D.C."/>
            <person name="Zhou S."/>
            <person name="Corby-Kistler H."/>
            <person name="Young S.K."/>
            <person name="Zeng Q."/>
            <person name="Gargeya S."/>
            <person name="Fitzgerald M."/>
            <person name="Haas B."/>
            <person name="Abouelleil A."/>
            <person name="Alvarado L."/>
            <person name="Arachchi H.M."/>
            <person name="Berlin A."/>
            <person name="Brown A."/>
            <person name="Chapman S.B."/>
            <person name="Chen Z."/>
            <person name="Dunbar C."/>
            <person name="Freedman E."/>
            <person name="Gearin G."/>
            <person name="Goldberg J."/>
            <person name="Griggs A."/>
            <person name="Gujja S."/>
            <person name="Heiman D."/>
            <person name="Howarth C."/>
            <person name="Larson L."/>
            <person name="Lui A."/>
            <person name="MacDonald P.J.P."/>
            <person name="Montmayeur A."/>
            <person name="Murphy C."/>
            <person name="Neiman D."/>
            <person name="Pearson M."/>
            <person name="Priest M."/>
            <person name="Roberts A."/>
            <person name="Saif S."/>
            <person name="Shea T."/>
            <person name="Shenoy N."/>
            <person name="Sisk P."/>
            <person name="Stolte C."/>
            <person name="Sykes S."/>
            <person name="Wortman J."/>
            <person name="Nusbaum C."/>
            <person name="Birren B."/>
        </authorList>
    </citation>
    <scope>NUCLEOTIDE SEQUENCE [LARGE SCALE GENOMIC DNA]</scope>
    <source>
        <strain evidence="2">25433</strain>
    </source>
</reference>
<proteinExistence type="predicted"/>
<feature type="region of interest" description="Disordered" evidence="1">
    <location>
        <begin position="443"/>
        <end position="462"/>
    </location>
</feature>
<feature type="compositionally biased region" description="Basic residues" evidence="1">
    <location>
        <begin position="889"/>
        <end position="898"/>
    </location>
</feature>
<reference evidence="2" key="2">
    <citation type="submission" date="2012-05" db="EMBL/GenBank/DDBJ databases">
        <title>The Genome Annotation of Fusarium oxysporum Cotton.</title>
        <authorList>
            <consortium name="The Broad Institute Genomics Platform"/>
            <person name="Ma L.-J."/>
            <person name="Corby-Kistler H."/>
            <person name="Broz K."/>
            <person name="Gale L.R."/>
            <person name="Jonkers W."/>
            <person name="O'Donnell K."/>
            <person name="Ploetz R."/>
            <person name="Steinberg C."/>
            <person name="Schwartz D.C."/>
            <person name="VanEtten H."/>
            <person name="Zhou S."/>
            <person name="Young S.K."/>
            <person name="Zeng Q."/>
            <person name="Gargeya S."/>
            <person name="Fitzgerald M."/>
            <person name="Abouelleil A."/>
            <person name="Alvarado L."/>
            <person name="Chapman S.B."/>
            <person name="Gainer-Dewar J."/>
            <person name="Goldberg J."/>
            <person name="Griggs A."/>
            <person name="Gujja S."/>
            <person name="Hansen M."/>
            <person name="Howarth C."/>
            <person name="Imamovic A."/>
            <person name="Ireland A."/>
            <person name="Larimer J."/>
            <person name="McCowan C."/>
            <person name="Murphy C."/>
            <person name="Pearson M."/>
            <person name="Poon T.W."/>
            <person name="Priest M."/>
            <person name="Roberts A."/>
            <person name="Saif S."/>
            <person name="Shea T."/>
            <person name="Sykes S."/>
            <person name="Wortman J."/>
            <person name="Nusbaum C."/>
            <person name="Birren B."/>
        </authorList>
    </citation>
    <scope>NUCLEOTIDE SEQUENCE</scope>
    <source>
        <strain evidence="2">25433</strain>
    </source>
</reference>
<protein>
    <recommendedName>
        <fullName evidence="3">Methyltransferase type 11 domain-containing protein</fullName>
    </recommendedName>
</protein>
<evidence type="ECO:0000313" key="2">
    <source>
        <dbReference type="EMBL" id="EXM14995.1"/>
    </source>
</evidence>
<feature type="region of interest" description="Disordered" evidence="1">
    <location>
        <begin position="680"/>
        <end position="717"/>
    </location>
</feature>